<protein>
    <recommendedName>
        <fullName evidence="4">Dolichyl-phosphate-mannose-protein mannosyltransferase</fullName>
    </recommendedName>
</protein>
<proteinExistence type="predicted"/>
<accession>A0A3D9HNE1</accession>
<keyword evidence="1" id="KW-0812">Transmembrane</keyword>
<comment type="caution">
    <text evidence="2">The sequence shown here is derived from an EMBL/GenBank/DDBJ whole genome shotgun (WGS) entry which is preliminary data.</text>
</comment>
<feature type="transmembrane region" description="Helical" evidence="1">
    <location>
        <begin position="415"/>
        <end position="435"/>
    </location>
</feature>
<evidence type="ECO:0000313" key="3">
    <source>
        <dbReference type="Proteomes" id="UP000256845"/>
    </source>
</evidence>
<sequence>MINRFLQSLVAVFLVAVLVVSVQVMKKGERYPQSDEYRYLHMAENLVDYGVITERPRKDGDVKLTPSMKFAPVTPLYFAGIMSVDPVFKETISCILKAGESQAPAQCALNYGAYLPIQIVVAGLGLVLIWQIAALCGAGVKTRWFCLFVALSSGQHAYFARHFLTEGLVLFFFSAFTFFLCRAAHFLIETKAIRTWDWVLAGSALAICSLNRPTFVFLGYAIIACLPVLLIWAKYKNPAVRKSRAKAFKPALFFALGFGLLLLPLLIRNWVQFESLALTSGHGAHILIERVSYNQMTMTEWLAGWIYWLPDFGDNLAFHLFGAENIERLRWYAEEGFYRVGNDELQKQIRAEAAASEQNVLAYTLQTYVIRDLPTHVIVTLLLCWRGMFLAKNFGLITHVFAAGQMVSQIRSRRIVSILTVAAPALFILGLNGFLSVNAKRYNVGLLPYLSIFGSIGLLSIGQWIFAVICRKAGRSNT</sequence>
<feature type="transmembrane region" description="Helical" evidence="1">
    <location>
        <begin position="111"/>
        <end position="132"/>
    </location>
</feature>
<evidence type="ECO:0000313" key="2">
    <source>
        <dbReference type="EMBL" id="RED50988.1"/>
    </source>
</evidence>
<keyword evidence="1" id="KW-0472">Membrane</keyword>
<reference evidence="2" key="1">
    <citation type="submission" date="2018-07" db="EMBL/GenBank/DDBJ databases">
        <title>Genomic Encyclopedia of Type Strains, Phase III (KMG-III): the genomes of soil and plant-associated and newly described type strains.</title>
        <authorList>
            <person name="Whitman W."/>
        </authorList>
    </citation>
    <scope>NUCLEOTIDE SEQUENCE [LARGE SCALE GENOMIC DNA]</scope>
    <source>
        <strain evidence="2">CECT 8488</strain>
    </source>
</reference>
<feature type="transmembrane region" description="Helical" evidence="1">
    <location>
        <begin position="167"/>
        <end position="188"/>
    </location>
</feature>
<organism evidence="2 3">
    <name type="scientific">Aestuariispira insulae</name>
    <dbReference type="NCBI Taxonomy" id="1461337"/>
    <lineage>
        <taxon>Bacteria</taxon>
        <taxon>Pseudomonadati</taxon>
        <taxon>Pseudomonadota</taxon>
        <taxon>Alphaproteobacteria</taxon>
        <taxon>Rhodospirillales</taxon>
        <taxon>Kiloniellaceae</taxon>
        <taxon>Aestuariispira</taxon>
    </lineage>
</organism>
<keyword evidence="3" id="KW-1185">Reference proteome</keyword>
<dbReference type="AlphaFoldDB" id="A0A3D9HNE1"/>
<keyword evidence="1" id="KW-1133">Transmembrane helix</keyword>
<dbReference type="EMBL" id="QRDW01000004">
    <property type="protein sequence ID" value="RED50988.1"/>
    <property type="molecule type" value="Genomic_DNA"/>
</dbReference>
<dbReference type="RefSeq" id="WP_115936771.1">
    <property type="nucleotide sequence ID" value="NZ_QRDW01000004.1"/>
</dbReference>
<evidence type="ECO:0008006" key="4">
    <source>
        <dbReference type="Google" id="ProtNLM"/>
    </source>
</evidence>
<feature type="transmembrane region" description="Helical" evidence="1">
    <location>
        <begin position="447"/>
        <end position="470"/>
    </location>
</feature>
<feature type="transmembrane region" description="Helical" evidence="1">
    <location>
        <begin position="218"/>
        <end position="235"/>
    </location>
</feature>
<dbReference type="OrthoDB" id="7256586at2"/>
<gene>
    <name evidence="2" type="ORF">DFP90_104264</name>
</gene>
<feature type="transmembrane region" description="Helical" evidence="1">
    <location>
        <begin position="247"/>
        <end position="267"/>
    </location>
</feature>
<dbReference type="Proteomes" id="UP000256845">
    <property type="component" value="Unassembled WGS sequence"/>
</dbReference>
<evidence type="ECO:0000256" key="1">
    <source>
        <dbReference type="SAM" id="Phobius"/>
    </source>
</evidence>
<name>A0A3D9HNE1_9PROT</name>